<feature type="binding site" evidence="2">
    <location>
        <begin position="505"/>
        <end position="507"/>
    </location>
    <ligand>
        <name>L-glutamate</name>
        <dbReference type="ChEBI" id="CHEBI:29985"/>
    </ligand>
</feature>
<dbReference type="GO" id="GO:0005886">
    <property type="term" value="C:plasma membrane"/>
    <property type="evidence" value="ECO:0007669"/>
    <property type="project" value="TreeGrafter"/>
</dbReference>
<comment type="catalytic activity">
    <reaction evidence="3">
        <text>an S-substituted glutathione + H2O = an S-substituted L-cysteinylglycine + L-glutamate</text>
        <dbReference type="Rhea" id="RHEA:59468"/>
        <dbReference type="ChEBI" id="CHEBI:15377"/>
        <dbReference type="ChEBI" id="CHEBI:29985"/>
        <dbReference type="ChEBI" id="CHEBI:90779"/>
        <dbReference type="ChEBI" id="CHEBI:143103"/>
        <dbReference type="EC" id="3.4.19.13"/>
    </reaction>
</comment>
<dbReference type="Pfam" id="PF01019">
    <property type="entry name" value="G_glu_transpept"/>
    <property type="match status" value="1"/>
</dbReference>
<comment type="catalytic activity">
    <reaction evidence="3">
        <text>an N-terminal (5-L-glutamyl)-[peptide] + an alpha-amino acid = 5-L-glutamyl amino acid + an N-terminal L-alpha-aminoacyl-[peptide]</text>
        <dbReference type="Rhea" id="RHEA:23904"/>
        <dbReference type="Rhea" id="RHEA-COMP:9780"/>
        <dbReference type="Rhea" id="RHEA-COMP:9795"/>
        <dbReference type="ChEBI" id="CHEBI:77644"/>
        <dbReference type="ChEBI" id="CHEBI:78597"/>
        <dbReference type="ChEBI" id="CHEBI:78599"/>
        <dbReference type="ChEBI" id="CHEBI:78608"/>
        <dbReference type="EC" id="2.3.2.2"/>
    </reaction>
</comment>
<dbReference type="GO" id="GO:0036374">
    <property type="term" value="F:glutathione hydrolase activity"/>
    <property type="evidence" value="ECO:0007669"/>
    <property type="project" value="UniProtKB-UniRule"/>
</dbReference>
<dbReference type="NCBIfam" id="TIGR00066">
    <property type="entry name" value="g_glut_trans"/>
    <property type="match status" value="1"/>
</dbReference>
<comment type="caution">
    <text evidence="6">The sequence shown here is derived from an EMBL/GenBank/DDBJ whole genome shotgun (WGS) entry which is preliminary data.</text>
</comment>
<dbReference type="InterPro" id="IPR000101">
    <property type="entry name" value="GGT_peptidase"/>
</dbReference>
<proteinExistence type="predicted"/>
<keyword evidence="4" id="KW-0175">Coiled coil</keyword>
<gene>
    <name evidence="6" type="ORF">G7K_1081-t1</name>
</gene>
<reference evidence="6 7" key="1">
    <citation type="journal article" date="2011" name="J. Gen. Appl. Microbiol.">
        <title>Draft genome sequencing of the enigmatic yeast Saitoella complicata.</title>
        <authorList>
            <person name="Nishida H."/>
            <person name="Hamamoto M."/>
            <person name="Sugiyama J."/>
        </authorList>
    </citation>
    <scope>NUCLEOTIDE SEQUENCE [LARGE SCALE GENOMIC DNA]</scope>
    <source>
        <strain evidence="6 7">NRRL Y-17804</strain>
    </source>
</reference>
<dbReference type="SUPFAM" id="SSF56235">
    <property type="entry name" value="N-terminal nucleophile aminohydrolases (Ntn hydrolases)"/>
    <property type="match status" value="1"/>
</dbReference>
<dbReference type="Gene3D" id="3.60.20.40">
    <property type="match status" value="1"/>
</dbReference>
<dbReference type="EC" id="3.4.19.13" evidence="3"/>
<dbReference type="FunFam" id="1.10.246.130:FF:000001">
    <property type="entry name" value="Gamma-glutamyltransferase 5 isoform 1"/>
    <property type="match status" value="1"/>
</dbReference>
<dbReference type="GO" id="GO:0006751">
    <property type="term" value="P:glutathione catabolic process"/>
    <property type="evidence" value="ECO:0007669"/>
    <property type="project" value="UniProtKB-UniRule"/>
</dbReference>
<dbReference type="InterPro" id="IPR029055">
    <property type="entry name" value="Ntn_hydrolases_N"/>
</dbReference>
<feature type="coiled-coil region" evidence="4">
    <location>
        <begin position="21"/>
        <end position="70"/>
    </location>
</feature>
<dbReference type="PRINTS" id="PR01210">
    <property type="entry name" value="GGTRANSPTASE"/>
</dbReference>
<feature type="active site" description="Nucleophile" evidence="1">
    <location>
        <position position="487"/>
    </location>
</feature>
<evidence type="ECO:0000256" key="5">
    <source>
        <dbReference type="SAM" id="MobiDB-lite"/>
    </source>
</evidence>
<dbReference type="EC" id="2.3.2.2" evidence="3"/>
<dbReference type="EMBL" id="BACD03000006">
    <property type="protein sequence ID" value="GAO46863.1"/>
    <property type="molecule type" value="Genomic_DNA"/>
</dbReference>
<dbReference type="InterPro" id="IPR043138">
    <property type="entry name" value="GGT_lsub"/>
</dbReference>
<dbReference type="STRING" id="698492.A0A0E9NAN8"/>
<comment type="function">
    <text evidence="3">Cleaves the gamma-glutamyl peptide bond of glutathione and glutathione conjugates.</text>
</comment>
<dbReference type="InterPro" id="IPR043137">
    <property type="entry name" value="GGT_ssub_C"/>
</dbReference>
<reference evidence="6 7" key="3">
    <citation type="journal article" date="2015" name="Genome Announc.">
        <title>Draft Genome Sequence of the Archiascomycetous Yeast Saitoella complicata.</title>
        <authorList>
            <person name="Yamauchi K."/>
            <person name="Kondo S."/>
            <person name="Hamamoto M."/>
            <person name="Takahashi Y."/>
            <person name="Ogura Y."/>
            <person name="Hayashi T."/>
            <person name="Nishida H."/>
        </authorList>
    </citation>
    <scope>NUCLEOTIDE SEQUENCE [LARGE SCALE GENOMIC DNA]</scope>
    <source>
        <strain evidence="6 7">NRRL Y-17804</strain>
    </source>
</reference>
<dbReference type="FunFam" id="3.60.20.40:FF:000008">
    <property type="entry name" value="Gamma-glutamyltranspeptidase (Eurofung)"/>
    <property type="match status" value="1"/>
</dbReference>
<accession>A0A0E9NAN8</accession>
<evidence type="ECO:0000256" key="2">
    <source>
        <dbReference type="PIRSR" id="PIRSR600101-2"/>
    </source>
</evidence>
<keyword evidence="7" id="KW-1185">Reference proteome</keyword>
<feature type="binding site" evidence="2">
    <location>
        <position position="215"/>
    </location>
    <ligand>
        <name>L-glutamate</name>
        <dbReference type="ChEBI" id="CHEBI:29985"/>
    </ligand>
</feature>
<dbReference type="OMA" id="FAIRMNI"/>
<keyword evidence="3" id="KW-0378">Hydrolase</keyword>
<dbReference type="AlphaFoldDB" id="A0A0E9NAN8"/>
<reference evidence="6 7" key="2">
    <citation type="journal article" date="2014" name="J. Gen. Appl. Microbiol.">
        <title>The early diverging ascomycetous budding yeast Saitoella complicata has three histone deacetylases belonging to the Clr6, Hos2, and Rpd3 lineages.</title>
        <authorList>
            <person name="Nishida H."/>
            <person name="Matsumoto T."/>
            <person name="Kondo S."/>
            <person name="Hamamoto M."/>
            <person name="Yoshikawa H."/>
        </authorList>
    </citation>
    <scope>NUCLEOTIDE SEQUENCE [LARGE SCALE GENOMIC DNA]</scope>
    <source>
        <strain evidence="6 7">NRRL Y-17804</strain>
    </source>
</reference>
<dbReference type="PANTHER" id="PTHR11686:SF62">
    <property type="entry name" value="GLUTATHIONE HYDROLASE"/>
    <property type="match status" value="1"/>
</dbReference>
<evidence type="ECO:0000256" key="1">
    <source>
        <dbReference type="PIRSR" id="PIRSR600101-1"/>
    </source>
</evidence>
<name>A0A0E9NAN8_SAICN</name>
<feature type="binding site" evidence="2">
    <location>
        <position position="580"/>
    </location>
    <ligand>
        <name>L-glutamate</name>
        <dbReference type="ChEBI" id="CHEBI:29985"/>
    </ligand>
</feature>
<dbReference type="PANTHER" id="PTHR11686">
    <property type="entry name" value="GAMMA GLUTAMYL TRANSPEPTIDASE"/>
    <property type="match status" value="1"/>
</dbReference>
<dbReference type="Gene3D" id="1.10.246.130">
    <property type="match status" value="1"/>
</dbReference>
<comment type="catalytic activity">
    <reaction evidence="3">
        <text>glutathione + H2O = L-cysteinylglycine + L-glutamate</text>
        <dbReference type="Rhea" id="RHEA:28807"/>
        <dbReference type="ChEBI" id="CHEBI:15377"/>
        <dbReference type="ChEBI" id="CHEBI:29985"/>
        <dbReference type="ChEBI" id="CHEBI:57925"/>
        <dbReference type="ChEBI" id="CHEBI:61694"/>
        <dbReference type="EC" id="3.4.19.13"/>
    </reaction>
</comment>
<evidence type="ECO:0000256" key="4">
    <source>
        <dbReference type="SAM" id="Coils"/>
    </source>
</evidence>
<dbReference type="GO" id="GO:0103068">
    <property type="term" value="F:leukotriene C4 gamma-glutamyl transferase activity"/>
    <property type="evidence" value="ECO:0007669"/>
    <property type="project" value="UniProtKB-EC"/>
</dbReference>
<sequence>MTLTYPLDMDTISSSSPPSGLHQLDDDLQQLKLALQQLDFALQQLDFALHQQLDLALQQLDLDLQQLELAGLQQLELASIRSPSACGPLYKAPDPALAQSSTTPSNMPGIRSAFLLASAFLAWRADGSPVHIRGDERFNTLQQSTHAAYGAVATDIKTCSDIGGDIMKQGGNAADAMIASCLCVGTIASYHLGIGGGGFMLVRSPNGTYDMIDFRESAPAALNETMYVADISTSLYGGLASGVPGELRGFEALHKKYGQLPWKDIFAPAVKPGREGFIIQDTLASIMHSSGYEFLYEQPTWAIDFAPNGTLLGLNDTMTRKRYADTLETIGKYGADAFYNGPMANVTAKAIQDAGGIMTAADLANYTAVHRDPLHITYRDYDLYSTSAPSSGGIALFARKILEGYNMSGIDNINVTTQRLVEAMKFAYGQRTELGDPNFVYNVSSFETEILQESTAAGLRAMISNTHTLNSTAYDPFSYEILWDHGTSHMVTADNSGLVVSLTTTVNLYFGSQVMVPETGVVMNDEMNDFFSPGSSNAFGYVPTEANFIRPGKRPLSSISPTIAQFKNGTFYVALGAAGGSRIITSNIQNLWHVLDQGMSASKALAEPRLHDQISPNATTFEYSYDNATVAYLASAGHNVTWVAPGQSIAQAVRYTNGMFEAAADPRRLDSGALGTLHMDIFEAYMIAMGNGNAIKSRCTVNDRSIEFLTMKSQNWTVQQFGSAQSIK</sequence>
<evidence type="ECO:0000313" key="7">
    <source>
        <dbReference type="Proteomes" id="UP000033140"/>
    </source>
</evidence>
<evidence type="ECO:0000313" key="6">
    <source>
        <dbReference type="EMBL" id="GAO46863.1"/>
    </source>
</evidence>
<keyword evidence="3" id="KW-0808">Transferase</keyword>
<organism evidence="6 7">
    <name type="scientific">Saitoella complicata (strain BCRC 22490 / CBS 7301 / JCM 7358 / NBRC 10748 / NRRL Y-17804)</name>
    <dbReference type="NCBI Taxonomy" id="698492"/>
    <lineage>
        <taxon>Eukaryota</taxon>
        <taxon>Fungi</taxon>
        <taxon>Dikarya</taxon>
        <taxon>Ascomycota</taxon>
        <taxon>Taphrinomycotina</taxon>
        <taxon>Taphrinomycotina incertae sedis</taxon>
        <taxon>Saitoella</taxon>
    </lineage>
</organism>
<protein>
    <recommendedName>
        <fullName evidence="3">Glutathione hydrolase</fullName>
        <ecNumber evidence="3">2.3.2.2</ecNumber>
        <ecNumber evidence="3">3.4.19.13</ecNumber>
    </recommendedName>
    <alternativeName>
        <fullName evidence="3">Gamma-glutamyltransferase</fullName>
    </alternativeName>
    <alternativeName>
        <fullName evidence="3">Gamma-glutamyltranspeptidase</fullName>
    </alternativeName>
</protein>
<evidence type="ECO:0000256" key="3">
    <source>
        <dbReference type="RuleBase" id="RU368068"/>
    </source>
</evidence>
<feature type="region of interest" description="Disordered" evidence="5">
    <location>
        <begin position="1"/>
        <end position="21"/>
    </location>
</feature>
<dbReference type="Proteomes" id="UP000033140">
    <property type="component" value="Unassembled WGS sequence"/>
</dbReference>
<feature type="binding site" evidence="2">
    <location>
        <position position="529"/>
    </location>
    <ligand>
        <name>L-glutamate</name>
        <dbReference type="ChEBI" id="CHEBI:29985"/>
    </ligand>
</feature>
<feature type="binding site" evidence="2">
    <location>
        <begin position="557"/>
        <end position="558"/>
    </location>
    <ligand>
        <name>L-glutamate</name>
        <dbReference type="ChEBI" id="CHEBI:29985"/>
    </ligand>
</feature>
<keyword evidence="3" id="KW-0012">Acyltransferase</keyword>
<comment type="pathway">
    <text evidence="3">Sulfur metabolism; glutathione metabolism.</text>
</comment>